<reference evidence="2 3" key="1">
    <citation type="submission" date="2015-12" db="EMBL/GenBank/DDBJ databases">
        <title>Intraspecies pangenome expansion in the marine bacterium Alteromonas.</title>
        <authorList>
            <person name="Lopez-Perez M."/>
            <person name="Rodriguez-Valera F."/>
        </authorList>
    </citation>
    <scope>NUCLEOTIDE SEQUENCE [LARGE SCALE GENOMIC DNA]</scope>
    <source>
        <strain evidence="2 3">UM8</strain>
    </source>
</reference>
<dbReference type="Pfam" id="PF00535">
    <property type="entry name" value="Glycos_transf_2"/>
    <property type="match status" value="1"/>
</dbReference>
<dbReference type="Proteomes" id="UP000061468">
    <property type="component" value="Chromosome"/>
</dbReference>
<name>A0AAC8XJV4_9ALTE</name>
<gene>
    <name evidence="2" type="ORF">AV942_08180</name>
</gene>
<dbReference type="EMBL" id="CP013928">
    <property type="protein sequence ID" value="AMJ78266.1"/>
    <property type="molecule type" value="Genomic_DNA"/>
</dbReference>
<feature type="domain" description="Glycosyltransferase 2-like" evidence="1">
    <location>
        <begin position="6"/>
        <end position="133"/>
    </location>
</feature>
<dbReference type="PANTHER" id="PTHR43685">
    <property type="entry name" value="GLYCOSYLTRANSFERASE"/>
    <property type="match status" value="1"/>
</dbReference>
<protein>
    <recommendedName>
        <fullName evidence="1">Glycosyltransferase 2-like domain-containing protein</fullName>
    </recommendedName>
</protein>
<dbReference type="AlphaFoldDB" id="A0AAC8XJV4"/>
<dbReference type="PANTHER" id="PTHR43685:SF11">
    <property type="entry name" value="GLYCOSYLTRANSFERASE TAGX-RELATED"/>
    <property type="match status" value="1"/>
</dbReference>
<dbReference type="InterPro" id="IPR001173">
    <property type="entry name" value="Glyco_trans_2-like"/>
</dbReference>
<evidence type="ECO:0000259" key="1">
    <source>
        <dbReference type="Pfam" id="PF00535"/>
    </source>
</evidence>
<evidence type="ECO:0000313" key="2">
    <source>
        <dbReference type="EMBL" id="AMJ78266.1"/>
    </source>
</evidence>
<dbReference type="RefSeq" id="WP_015066903.1">
    <property type="nucleotide sequence ID" value="NZ_CAXGIV010000002.1"/>
</dbReference>
<sequence length="322" mass="36924">MSVSVSAIIPVYNGESFLRDAIESILQQTHQVSEIIIIDDGSKDKSFDIAFSISKSSSVPIRVFRQQNSGVSVARNLGLLKSSGDLVAFLDVDDIWKPTKIEKQLALYDELKNHEAFIFTDYYLDDENDTCRALAGYTDYNVCTQTNFSKEDFQLAFIRRNFVGTASTVIFNRELAVKIGGFNNRLNHSEDFDFILRYSQHGCVYVITDPLAVKRSHGANLSGDLKLHFWSHYIALKSNIDLSSPFTRFNYRRDVEYEMMLSHDTYLVRFCNQVYEISIKNGLKKYFEAIPKIKTLRGFKVFLKAFIRKLIRTASFGVIKRS</sequence>
<accession>A0AAC8XJV4</accession>
<proteinExistence type="predicted"/>
<organism evidence="2 3">
    <name type="scientific">Alteromonas mediterranea</name>
    <dbReference type="NCBI Taxonomy" id="314275"/>
    <lineage>
        <taxon>Bacteria</taxon>
        <taxon>Pseudomonadati</taxon>
        <taxon>Pseudomonadota</taxon>
        <taxon>Gammaproteobacteria</taxon>
        <taxon>Alteromonadales</taxon>
        <taxon>Alteromonadaceae</taxon>
        <taxon>Alteromonas/Salinimonas group</taxon>
        <taxon>Alteromonas</taxon>
    </lineage>
</organism>
<dbReference type="InterPro" id="IPR050834">
    <property type="entry name" value="Glycosyltransf_2"/>
</dbReference>
<evidence type="ECO:0000313" key="3">
    <source>
        <dbReference type="Proteomes" id="UP000061468"/>
    </source>
</evidence>
<dbReference type="Gene3D" id="3.90.550.10">
    <property type="entry name" value="Spore Coat Polysaccharide Biosynthesis Protein SpsA, Chain A"/>
    <property type="match status" value="1"/>
</dbReference>
<dbReference type="SUPFAM" id="SSF53448">
    <property type="entry name" value="Nucleotide-diphospho-sugar transferases"/>
    <property type="match status" value="1"/>
</dbReference>
<dbReference type="InterPro" id="IPR029044">
    <property type="entry name" value="Nucleotide-diphossugar_trans"/>
</dbReference>